<dbReference type="GO" id="GO:0016705">
    <property type="term" value="F:oxidoreductase activity, acting on paired donors, with incorporation or reduction of molecular oxygen"/>
    <property type="evidence" value="ECO:0007669"/>
    <property type="project" value="InterPro"/>
</dbReference>
<evidence type="ECO:0000256" key="8">
    <source>
        <dbReference type="SAM" id="Phobius"/>
    </source>
</evidence>
<comment type="cofactor">
    <cofactor evidence="6">
        <name>heme</name>
        <dbReference type="ChEBI" id="CHEBI:30413"/>
    </cofactor>
</comment>
<proteinExistence type="inferred from homology"/>
<evidence type="ECO:0000256" key="1">
    <source>
        <dbReference type="ARBA" id="ARBA00010617"/>
    </source>
</evidence>
<keyword evidence="2 6" id="KW-0349">Heme</keyword>
<evidence type="ECO:0000256" key="6">
    <source>
        <dbReference type="PIRSR" id="PIRSR602401-1"/>
    </source>
</evidence>
<evidence type="ECO:0000256" key="5">
    <source>
        <dbReference type="ARBA" id="ARBA00023004"/>
    </source>
</evidence>
<keyword evidence="8" id="KW-1133">Transmembrane helix</keyword>
<dbReference type="Proteomes" id="UP000583929">
    <property type="component" value="Unassembled WGS sequence"/>
</dbReference>
<feature type="non-terminal residue" evidence="9">
    <location>
        <position position="1"/>
    </location>
</feature>
<dbReference type="InterPro" id="IPR002401">
    <property type="entry name" value="Cyt_P450_E_grp-I"/>
</dbReference>
<dbReference type="SUPFAM" id="SSF48264">
    <property type="entry name" value="Cytochrome P450"/>
    <property type="match status" value="1"/>
</dbReference>
<keyword evidence="7" id="KW-0503">Monooxygenase</keyword>
<dbReference type="AlphaFoldDB" id="A0A7J6HMY6"/>
<dbReference type="PANTHER" id="PTHR47955:SF8">
    <property type="entry name" value="CYTOCHROME P450 71D11-LIKE"/>
    <property type="match status" value="1"/>
</dbReference>
<keyword evidence="10" id="KW-1185">Reference proteome</keyword>
<feature type="transmembrane region" description="Helical" evidence="8">
    <location>
        <begin position="29"/>
        <end position="50"/>
    </location>
</feature>
<comment type="similarity">
    <text evidence="1 7">Belongs to the cytochrome P450 family.</text>
</comment>
<feature type="binding site" description="axial binding residue" evidence="6">
    <location>
        <position position="408"/>
    </location>
    <ligand>
        <name>heme</name>
        <dbReference type="ChEBI" id="CHEBI:30413"/>
    </ligand>
    <ligandPart>
        <name>Fe</name>
        <dbReference type="ChEBI" id="CHEBI:18248"/>
    </ligandPart>
</feature>
<organism evidence="9 10">
    <name type="scientific">Cannabis sativa</name>
    <name type="common">Hemp</name>
    <name type="synonym">Marijuana</name>
    <dbReference type="NCBI Taxonomy" id="3483"/>
    <lineage>
        <taxon>Eukaryota</taxon>
        <taxon>Viridiplantae</taxon>
        <taxon>Streptophyta</taxon>
        <taxon>Embryophyta</taxon>
        <taxon>Tracheophyta</taxon>
        <taxon>Spermatophyta</taxon>
        <taxon>Magnoliopsida</taxon>
        <taxon>eudicotyledons</taxon>
        <taxon>Gunneridae</taxon>
        <taxon>Pentapetalae</taxon>
        <taxon>rosids</taxon>
        <taxon>fabids</taxon>
        <taxon>Rosales</taxon>
        <taxon>Cannabaceae</taxon>
        <taxon>Cannabis</taxon>
    </lineage>
</organism>
<dbReference type="EMBL" id="JAATIQ010000037">
    <property type="protein sequence ID" value="KAF4396049.1"/>
    <property type="molecule type" value="Genomic_DNA"/>
</dbReference>
<name>A0A7J6HMY6_CANSA</name>
<keyword evidence="5 6" id="KW-0408">Iron</keyword>
<dbReference type="Pfam" id="PF00067">
    <property type="entry name" value="p450"/>
    <property type="match status" value="2"/>
</dbReference>
<accession>A0A7J6HMY6</accession>
<evidence type="ECO:0000256" key="4">
    <source>
        <dbReference type="ARBA" id="ARBA00023002"/>
    </source>
</evidence>
<keyword evidence="3 6" id="KW-0479">Metal-binding</keyword>
<dbReference type="Gene3D" id="1.10.630.10">
    <property type="entry name" value="Cytochrome P450"/>
    <property type="match status" value="2"/>
</dbReference>
<keyword evidence="4 7" id="KW-0560">Oxidoreductase</keyword>
<evidence type="ECO:0008006" key="11">
    <source>
        <dbReference type="Google" id="ProtNLM"/>
    </source>
</evidence>
<dbReference type="InterPro" id="IPR036396">
    <property type="entry name" value="Cyt_P450_sf"/>
</dbReference>
<evidence type="ECO:0000256" key="7">
    <source>
        <dbReference type="RuleBase" id="RU000461"/>
    </source>
</evidence>
<dbReference type="InterPro" id="IPR001128">
    <property type="entry name" value="Cyt_P450"/>
</dbReference>
<sequence>NKYLIDSSSSFFIVEIELLSQNFTMEIEIPSLPILFFSYIFLFMVIKILIKSSSTNSKLPPGPWKLPIVGNIHNFIGSSLIHHTLRDLAKKYGPLMYLKIGEVPTIVISSPEYAKQVMRVHDVNFASRPSILFSKIMLYDGADLAFAPYGEHWRQVRKIFMQELLSTTRVQSFRYIGEEEMFNFIDSISSNVGGVINLNERLNMMMYNIISRAACGRTRIHNKEFVPVLKEAIEVSLGFELADLFPSFKLFYHMSRSKPKLERLRERVARIFEEIIHEHKEQKPKERSDEDLVDVLLKFHDNDDLGFSLTSENIYAIIFEVFAARIETSATSVEWAIQNKEKCEINGYEIPAKINTIVNAWVIGRDPTYWPEPEIFKPERFLHDSNCIDSKLGNNFEYLPFGGGRRICVGMSFGLLSVELSLALLLYHFDWMLPNGMKNEDLDMTKSFRATLQRKNVLQ</sequence>
<dbReference type="GO" id="GO:0020037">
    <property type="term" value="F:heme binding"/>
    <property type="evidence" value="ECO:0007669"/>
    <property type="project" value="InterPro"/>
</dbReference>
<keyword evidence="8" id="KW-0812">Transmembrane</keyword>
<gene>
    <name evidence="9" type="ORF">G4B88_020686</name>
</gene>
<keyword evidence="8" id="KW-0472">Membrane</keyword>
<dbReference type="GO" id="GO:0005506">
    <property type="term" value="F:iron ion binding"/>
    <property type="evidence" value="ECO:0007669"/>
    <property type="project" value="InterPro"/>
</dbReference>
<dbReference type="PANTHER" id="PTHR47955">
    <property type="entry name" value="CYTOCHROME P450 FAMILY 71 PROTEIN"/>
    <property type="match status" value="1"/>
</dbReference>
<dbReference type="GO" id="GO:0004497">
    <property type="term" value="F:monooxygenase activity"/>
    <property type="evidence" value="ECO:0007669"/>
    <property type="project" value="UniProtKB-KW"/>
</dbReference>
<protein>
    <recommendedName>
        <fullName evidence="11">Cytochrome P450</fullName>
    </recommendedName>
</protein>
<dbReference type="PRINTS" id="PR00463">
    <property type="entry name" value="EP450I"/>
</dbReference>
<feature type="non-terminal residue" evidence="9">
    <location>
        <position position="459"/>
    </location>
</feature>
<evidence type="ECO:0000256" key="2">
    <source>
        <dbReference type="ARBA" id="ARBA00022617"/>
    </source>
</evidence>
<evidence type="ECO:0000256" key="3">
    <source>
        <dbReference type="ARBA" id="ARBA00022723"/>
    </source>
</evidence>
<dbReference type="PROSITE" id="PS00086">
    <property type="entry name" value="CYTOCHROME_P450"/>
    <property type="match status" value="1"/>
</dbReference>
<comment type="caution">
    <text evidence="9">The sequence shown here is derived from an EMBL/GenBank/DDBJ whole genome shotgun (WGS) entry which is preliminary data.</text>
</comment>
<dbReference type="InterPro" id="IPR017972">
    <property type="entry name" value="Cyt_P450_CS"/>
</dbReference>
<feature type="transmembrane region" description="Helical" evidence="8">
    <location>
        <begin position="407"/>
        <end position="429"/>
    </location>
</feature>
<evidence type="ECO:0000313" key="10">
    <source>
        <dbReference type="Proteomes" id="UP000583929"/>
    </source>
</evidence>
<reference evidence="9 10" key="1">
    <citation type="journal article" date="2020" name="bioRxiv">
        <title>Sequence and annotation of 42 cannabis genomes reveals extensive copy number variation in cannabinoid synthesis and pathogen resistance genes.</title>
        <authorList>
            <person name="Mckernan K.J."/>
            <person name="Helbert Y."/>
            <person name="Kane L.T."/>
            <person name="Ebling H."/>
            <person name="Zhang L."/>
            <person name="Liu B."/>
            <person name="Eaton Z."/>
            <person name="Mclaughlin S."/>
            <person name="Kingan S."/>
            <person name="Baybayan P."/>
            <person name="Concepcion G."/>
            <person name="Jordan M."/>
            <person name="Riva A."/>
            <person name="Barbazuk W."/>
            <person name="Harkins T."/>
        </authorList>
    </citation>
    <scope>NUCLEOTIDE SEQUENCE [LARGE SCALE GENOMIC DNA]</scope>
    <source>
        <strain evidence="10">cv. Jamaican Lion 4</strain>
        <tissue evidence="9">Leaf</tissue>
    </source>
</reference>
<evidence type="ECO:0000313" key="9">
    <source>
        <dbReference type="EMBL" id="KAF4396049.1"/>
    </source>
</evidence>